<dbReference type="HOGENOM" id="CLU_003182_7_0_11"/>
<protein>
    <submittedName>
        <fullName evidence="8">Sulfate permease</fullName>
    </submittedName>
</protein>
<feature type="transmembrane region" description="Helical" evidence="6">
    <location>
        <begin position="383"/>
        <end position="413"/>
    </location>
</feature>
<feature type="transmembrane region" description="Helical" evidence="6">
    <location>
        <begin position="149"/>
        <end position="168"/>
    </location>
</feature>
<feature type="region of interest" description="Disordered" evidence="5">
    <location>
        <begin position="1"/>
        <end position="22"/>
    </location>
</feature>
<evidence type="ECO:0000259" key="7">
    <source>
        <dbReference type="PROSITE" id="PS50801"/>
    </source>
</evidence>
<keyword evidence="9" id="KW-1185">Reference proteome</keyword>
<evidence type="ECO:0000256" key="5">
    <source>
        <dbReference type="SAM" id="MobiDB-lite"/>
    </source>
</evidence>
<dbReference type="CDD" id="cd07042">
    <property type="entry name" value="STAS_SulP_like_sulfate_transporter"/>
    <property type="match status" value="1"/>
</dbReference>
<keyword evidence="3 6" id="KW-1133">Transmembrane helix</keyword>
<feature type="transmembrane region" description="Helical" evidence="6">
    <location>
        <begin position="116"/>
        <end position="137"/>
    </location>
</feature>
<comment type="caution">
    <text evidence="8">The sequence shown here is derived from an EMBL/GenBank/DDBJ whole genome shotgun (WGS) entry which is preliminary data.</text>
</comment>
<feature type="transmembrane region" description="Helical" evidence="6">
    <location>
        <begin position="289"/>
        <end position="311"/>
    </location>
</feature>
<feature type="domain" description="STAS" evidence="7">
    <location>
        <begin position="441"/>
        <end position="522"/>
    </location>
</feature>
<feature type="transmembrane region" description="Helical" evidence="6">
    <location>
        <begin position="85"/>
        <end position="104"/>
    </location>
</feature>
<evidence type="ECO:0000313" key="8">
    <source>
        <dbReference type="EMBL" id="EWS79548.1"/>
    </source>
</evidence>
<name>Z9JNK0_9MICO</name>
<feature type="transmembrane region" description="Helical" evidence="6">
    <location>
        <begin position="323"/>
        <end position="339"/>
    </location>
</feature>
<evidence type="ECO:0000256" key="1">
    <source>
        <dbReference type="ARBA" id="ARBA00004141"/>
    </source>
</evidence>
<gene>
    <name evidence="8" type="ORF">BF93_13140</name>
</gene>
<evidence type="ECO:0000256" key="4">
    <source>
        <dbReference type="ARBA" id="ARBA00023136"/>
    </source>
</evidence>
<keyword evidence="4 6" id="KW-0472">Membrane</keyword>
<dbReference type="PATRIC" id="fig|396014.3.peg.3667"/>
<dbReference type="InterPro" id="IPR036513">
    <property type="entry name" value="STAS_dom_sf"/>
</dbReference>
<feature type="transmembrane region" description="Helical" evidence="6">
    <location>
        <begin position="249"/>
        <end position="268"/>
    </location>
</feature>
<comment type="subcellular location">
    <subcellularLocation>
        <location evidence="1">Membrane</location>
        <topology evidence="1">Multi-pass membrane protein</topology>
    </subcellularLocation>
</comment>
<dbReference type="InterPro" id="IPR002645">
    <property type="entry name" value="STAS_dom"/>
</dbReference>
<proteinExistence type="predicted"/>
<dbReference type="Pfam" id="PF00916">
    <property type="entry name" value="Sulfate_transp"/>
    <property type="match status" value="2"/>
</dbReference>
<dbReference type="Proteomes" id="UP000023067">
    <property type="component" value="Unassembled WGS sequence"/>
</dbReference>
<dbReference type="PROSITE" id="PS50801">
    <property type="entry name" value="STAS"/>
    <property type="match status" value="1"/>
</dbReference>
<feature type="transmembrane region" description="Helical" evidence="6">
    <location>
        <begin position="346"/>
        <end position="363"/>
    </location>
</feature>
<evidence type="ECO:0000256" key="6">
    <source>
        <dbReference type="SAM" id="Phobius"/>
    </source>
</evidence>
<dbReference type="PANTHER" id="PTHR43310:SF1">
    <property type="entry name" value="SULFATE TRANSPORTER YBAR-RELATED"/>
    <property type="match status" value="1"/>
</dbReference>
<evidence type="ECO:0000256" key="2">
    <source>
        <dbReference type="ARBA" id="ARBA00022692"/>
    </source>
</evidence>
<dbReference type="STRING" id="396014.BF93_13140"/>
<dbReference type="InterPro" id="IPR011547">
    <property type="entry name" value="SLC26A/SulP_dom"/>
</dbReference>
<feature type="transmembrane region" description="Helical" evidence="6">
    <location>
        <begin position="174"/>
        <end position="190"/>
    </location>
</feature>
<dbReference type="eggNOG" id="COG0659">
    <property type="taxonomic scope" value="Bacteria"/>
</dbReference>
<keyword evidence="2 6" id="KW-0812">Transmembrane</keyword>
<dbReference type="AlphaFoldDB" id="Z9JNK0"/>
<sequence length="522" mass="54728">MTSPSPAVAAPGATPAHSQARPMTVREALSSPALLRTEVLAGLVVALAMIPEVLSFSALIGVSPAVGLFTAAIMAITLSVVGGRPAMVTAAAGATALVVAPVYQEHEAAAGNGLDYLVATVLLAGVLQVVLAALGVAKLMRFIPRSVMTGFVNALAILIFTAQMPHLLGPEASWMVWPLCAAGIALLIIVPRITTAIPAPLITIIVLTLFVVIARWDVADVADQGELPQSLPDLFIPHVPLTLATLQEIFPYALGMALVGLMETLLTAKLVDDVTDTHSSKPREAFGQGIGNIVAALFGGQGGCAMVGQTVVSVKDARARSRVSTFLAGTFLLILVVLAGDIIGRIPMVALAAVMIMVCVSTVDWHSVRPSTLRRMPIPETLVMLVTVVATVLTHNLAVGVGLGVLTAIVLFARRVAHLVRIEPVWETDIDGDGTVDVRRYRVSGQLFFASSNDLVYQFDYAGDPATVIIDLTDADVWDASTVASLDAVQGKYRDRGKEARIIGLDGASAERLERLSGRLGA</sequence>
<evidence type="ECO:0000313" key="9">
    <source>
        <dbReference type="Proteomes" id="UP000023067"/>
    </source>
</evidence>
<dbReference type="EMBL" id="JDYK01000033">
    <property type="protein sequence ID" value="EWS79548.1"/>
    <property type="molecule type" value="Genomic_DNA"/>
</dbReference>
<dbReference type="SUPFAM" id="SSF52091">
    <property type="entry name" value="SpoIIaa-like"/>
    <property type="match status" value="1"/>
</dbReference>
<reference evidence="8 9" key="1">
    <citation type="submission" date="2014-02" db="EMBL/GenBank/DDBJ databases">
        <title>Genome sequence of Brachybacterium phenoliresistens strain W13A50.</title>
        <authorList>
            <person name="Wang X."/>
        </authorList>
    </citation>
    <scope>NUCLEOTIDE SEQUENCE [LARGE SCALE GENOMIC DNA]</scope>
    <source>
        <strain evidence="8 9">W13A50</strain>
    </source>
</reference>
<dbReference type="GO" id="GO:0016020">
    <property type="term" value="C:membrane"/>
    <property type="evidence" value="ECO:0007669"/>
    <property type="project" value="UniProtKB-SubCell"/>
</dbReference>
<evidence type="ECO:0000256" key="3">
    <source>
        <dbReference type="ARBA" id="ARBA00022989"/>
    </source>
</evidence>
<feature type="transmembrane region" description="Helical" evidence="6">
    <location>
        <begin position="56"/>
        <end position="78"/>
    </location>
</feature>
<dbReference type="PANTHER" id="PTHR43310">
    <property type="entry name" value="SULFATE TRANSPORTER YBAR-RELATED"/>
    <property type="match status" value="1"/>
</dbReference>
<dbReference type="InterPro" id="IPR052706">
    <property type="entry name" value="Membrane-Transporter-like"/>
</dbReference>
<feature type="transmembrane region" description="Helical" evidence="6">
    <location>
        <begin position="197"/>
        <end position="216"/>
    </location>
</feature>
<organism evidence="8 9">
    <name type="scientific">Brachybacterium phenoliresistens</name>
    <dbReference type="NCBI Taxonomy" id="396014"/>
    <lineage>
        <taxon>Bacteria</taxon>
        <taxon>Bacillati</taxon>
        <taxon>Actinomycetota</taxon>
        <taxon>Actinomycetes</taxon>
        <taxon>Micrococcales</taxon>
        <taxon>Dermabacteraceae</taxon>
        <taxon>Brachybacterium</taxon>
    </lineage>
</organism>
<dbReference type="Gene3D" id="3.30.750.24">
    <property type="entry name" value="STAS domain"/>
    <property type="match status" value="1"/>
</dbReference>
<dbReference type="Pfam" id="PF01740">
    <property type="entry name" value="STAS"/>
    <property type="match status" value="1"/>
</dbReference>
<accession>Z9JNK0</accession>